<dbReference type="AlphaFoldDB" id="A0A1L7I3Y5"/>
<evidence type="ECO:0000313" key="1">
    <source>
        <dbReference type="EMBL" id="APU68329.1"/>
    </source>
</evidence>
<keyword evidence="2" id="KW-1185">Reference proteome</keyword>
<reference evidence="1 2" key="1">
    <citation type="submission" date="2016-07" db="EMBL/GenBank/DDBJ databases">
        <title>Multi-omics approach to identify versatile polysaccharide utilization systems of a marine flavobacterium Gramella flava.</title>
        <authorList>
            <person name="Tang K."/>
        </authorList>
    </citation>
    <scope>NUCLEOTIDE SEQUENCE [LARGE SCALE GENOMIC DNA]</scope>
    <source>
        <strain evidence="1 2">JLT2011</strain>
    </source>
</reference>
<name>A0A1L7I3Y5_9FLAO</name>
<protein>
    <submittedName>
        <fullName evidence="1">Uncharacterized protein</fullName>
    </submittedName>
</protein>
<sequence>MKIAKMGSSFFMTSGFGVCEIIERRKACPLRTGLPNLRF</sequence>
<dbReference type="Proteomes" id="UP000186230">
    <property type="component" value="Chromosome"/>
</dbReference>
<proteinExistence type="predicted"/>
<accession>A0A1L7I3Y5</accession>
<gene>
    <name evidence="1" type="ORF">GRFL_1605</name>
</gene>
<dbReference type="EMBL" id="CP016359">
    <property type="protein sequence ID" value="APU68329.1"/>
    <property type="molecule type" value="Genomic_DNA"/>
</dbReference>
<organism evidence="1 2">
    <name type="scientific">Christiangramia flava JLT2011</name>
    <dbReference type="NCBI Taxonomy" id="1229726"/>
    <lineage>
        <taxon>Bacteria</taxon>
        <taxon>Pseudomonadati</taxon>
        <taxon>Bacteroidota</taxon>
        <taxon>Flavobacteriia</taxon>
        <taxon>Flavobacteriales</taxon>
        <taxon>Flavobacteriaceae</taxon>
        <taxon>Christiangramia</taxon>
    </lineage>
</organism>
<dbReference type="KEGG" id="gfl:GRFL_1605"/>
<evidence type="ECO:0000313" key="2">
    <source>
        <dbReference type="Proteomes" id="UP000186230"/>
    </source>
</evidence>